<name>A0ABQ4EXW2_9ACTN</name>
<feature type="domain" description="FHA" evidence="4">
    <location>
        <begin position="40"/>
        <end position="90"/>
    </location>
</feature>
<dbReference type="SUPFAM" id="SSF49879">
    <property type="entry name" value="SMAD/FHA domain"/>
    <property type="match status" value="1"/>
</dbReference>
<evidence type="ECO:0000259" key="4">
    <source>
        <dbReference type="PROSITE" id="PS50006"/>
    </source>
</evidence>
<dbReference type="Gene3D" id="1.10.10.10">
    <property type="entry name" value="Winged helix-like DNA-binding domain superfamily/Winged helix DNA-binding domain"/>
    <property type="match status" value="1"/>
</dbReference>
<evidence type="ECO:0000256" key="2">
    <source>
        <dbReference type="ARBA" id="ARBA00023125"/>
    </source>
</evidence>
<keyword evidence="2 3" id="KW-0238">DNA-binding</keyword>
<feature type="domain" description="OmpR/PhoB-type" evidence="5">
    <location>
        <begin position="146"/>
        <end position="261"/>
    </location>
</feature>
<evidence type="ECO:0008006" key="8">
    <source>
        <dbReference type="Google" id="ProtNLM"/>
    </source>
</evidence>
<dbReference type="EMBL" id="BONX01000045">
    <property type="protein sequence ID" value="GIG99489.1"/>
    <property type="molecule type" value="Genomic_DNA"/>
</dbReference>
<dbReference type="InterPro" id="IPR036388">
    <property type="entry name" value="WH-like_DNA-bd_sf"/>
</dbReference>
<dbReference type="CDD" id="cd00060">
    <property type="entry name" value="FHA"/>
    <property type="match status" value="1"/>
</dbReference>
<organism evidence="6 7">
    <name type="scientific">Plantactinospora mayteni</name>
    <dbReference type="NCBI Taxonomy" id="566021"/>
    <lineage>
        <taxon>Bacteria</taxon>
        <taxon>Bacillati</taxon>
        <taxon>Actinomycetota</taxon>
        <taxon>Actinomycetes</taxon>
        <taxon>Micromonosporales</taxon>
        <taxon>Micromonosporaceae</taxon>
        <taxon>Plantactinospora</taxon>
    </lineage>
</organism>
<sequence length="268" mass="28828">MMPQKESTVGEATRTGGSVTLRITSPEGRVRGVELTDGPITIGRTAPDHAPDVALEPDPQRWVGRLHCTLDLSDGGWTVTDNASVNGTLLRSLDGRTDRLVGSRRLRHGDALLILGDMSPDGEPLYWELTLLDPHTTQAAPFESPSAAPRRGPCLRYDWVAARAYRSDEDGESPVSGLRPQGHQLLRYMVGRSSAGAAVACGHEELVTALWGPREEWPPGRAYNRADLAGVVRAVRRAIEADPSAPGILETITGIGYRLNVTDPGEGS</sequence>
<dbReference type="InterPro" id="IPR008984">
    <property type="entry name" value="SMAD_FHA_dom_sf"/>
</dbReference>
<dbReference type="SUPFAM" id="SSF46894">
    <property type="entry name" value="C-terminal effector domain of the bipartite response regulators"/>
    <property type="match status" value="1"/>
</dbReference>
<evidence type="ECO:0000256" key="1">
    <source>
        <dbReference type="ARBA" id="ARBA00022553"/>
    </source>
</evidence>
<proteinExistence type="predicted"/>
<keyword evidence="1" id="KW-0597">Phosphoprotein</keyword>
<gene>
    <name evidence="6" type="ORF">Pma05_60620</name>
</gene>
<reference evidence="6 7" key="1">
    <citation type="submission" date="2021-01" db="EMBL/GenBank/DDBJ databases">
        <title>Whole genome shotgun sequence of Plantactinospora mayteni NBRC 109088.</title>
        <authorList>
            <person name="Komaki H."/>
            <person name="Tamura T."/>
        </authorList>
    </citation>
    <scope>NUCLEOTIDE SEQUENCE [LARGE SCALE GENOMIC DNA]</scope>
    <source>
        <strain evidence="6 7">NBRC 109088</strain>
    </source>
</reference>
<feature type="DNA-binding region" description="OmpR/PhoB-type" evidence="3">
    <location>
        <begin position="146"/>
        <end position="261"/>
    </location>
</feature>
<evidence type="ECO:0000313" key="6">
    <source>
        <dbReference type="EMBL" id="GIG99489.1"/>
    </source>
</evidence>
<dbReference type="InterPro" id="IPR000253">
    <property type="entry name" value="FHA_dom"/>
</dbReference>
<dbReference type="PROSITE" id="PS51755">
    <property type="entry name" value="OMPR_PHOB"/>
    <property type="match status" value="1"/>
</dbReference>
<evidence type="ECO:0000313" key="7">
    <source>
        <dbReference type="Proteomes" id="UP000621500"/>
    </source>
</evidence>
<dbReference type="Pfam" id="PF00498">
    <property type="entry name" value="FHA"/>
    <property type="match status" value="1"/>
</dbReference>
<dbReference type="InterPro" id="IPR001867">
    <property type="entry name" value="OmpR/PhoB-type_DNA-bd"/>
</dbReference>
<dbReference type="InterPro" id="IPR016032">
    <property type="entry name" value="Sig_transdc_resp-reg_C-effctor"/>
</dbReference>
<accession>A0ABQ4EXW2</accession>
<dbReference type="Gene3D" id="2.60.200.20">
    <property type="match status" value="1"/>
</dbReference>
<dbReference type="Proteomes" id="UP000621500">
    <property type="component" value="Unassembled WGS sequence"/>
</dbReference>
<comment type="caution">
    <text evidence="6">The sequence shown here is derived from an EMBL/GenBank/DDBJ whole genome shotgun (WGS) entry which is preliminary data.</text>
</comment>
<evidence type="ECO:0000259" key="5">
    <source>
        <dbReference type="PROSITE" id="PS51755"/>
    </source>
</evidence>
<evidence type="ECO:0000256" key="3">
    <source>
        <dbReference type="PROSITE-ProRule" id="PRU01091"/>
    </source>
</evidence>
<dbReference type="PROSITE" id="PS50006">
    <property type="entry name" value="FHA_DOMAIN"/>
    <property type="match status" value="1"/>
</dbReference>
<protein>
    <recommendedName>
        <fullName evidence="8">FHA domain-containing protein</fullName>
    </recommendedName>
</protein>
<keyword evidence="7" id="KW-1185">Reference proteome</keyword>